<evidence type="ECO:0000313" key="3">
    <source>
        <dbReference type="EMBL" id="SHJ52894.1"/>
    </source>
</evidence>
<dbReference type="Proteomes" id="UP000184050">
    <property type="component" value="Unassembled WGS sequence"/>
</dbReference>
<sequence>MNEFQNDYINYRLEKAKELFQDAELLAQNNRWNSCINRLYYSSFHLVNALLFKQGIKTKSHEGLKTKFLQLYVKNKIIDTELGKLYSLLIDWRQESEYSVYVEFKEQDVLPLLVRVKKLNEVLVNLIEKEKD</sequence>
<protein>
    <submittedName>
        <fullName evidence="3">Uncharacterized protein, contains HEPN domain, UPF0332 family</fullName>
    </submittedName>
</protein>
<dbReference type="PANTHER" id="PTHR36565">
    <property type="entry name" value="UPF0332 PROTEIN TM_1000"/>
    <property type="match status" value="1"/>
</dbReference>
<comment type="similarity">
    <text evidence="1">Belongs to the UPF0332 family.</text>
</comment>
<evidence type="ECO:0000259" key="2">
    <source>
        <dbReference type="Pfam" id="PF05168"/>
    </source>
</evidence>
<dbReference type="OrthoDB" id="1494057at2"/>
<dbReference type="AlphaFoldDB" id="A0A1M6K1U5"/>
<organism evidence="3 4">
    <name type="scientific">Tangfeifania diversioriginum</name>
    <dbReference type="NCBI Taxonomy" id="1168035"/>
    <lineage>
        <taxon>Bacteria</taxon>
        <taxon>Pseudomonadati</taxon>
        <taxon>Bacteroidota</taxon>
        <taxon>Bacteroidia</taxon>
        <taxon>Marinilabiliales</taxon>
        <taxon>Prolixibacteraceae</taxon>
        <taxon>Tangfeifania</taxon>
    </lineage>
</organism>
<dbReference type="STRING" id="1168035.SAMN05444280_1226"/>
<accession>A0A1M6K1U5</accession>
<proteinExistence type="inferred from homology"/>
<dbReference type="Pfam" id="PF05168">
    <property type="entry name" value="HEPN"/>
    <property type="match status" value="1"/>
</dbReference>
<dbReference type="InterPro" id="IPR052226">
    <property type="entry name" value="UPF0332_toxin"/>
</dbReference>
<dbReference type="EMBL" id="FQZE01000022">
    <property type="protein sequence ID" value="SHJ52894.1"/>
    <property type="molecule type" value="Genomic_DNA"/>
</dbReference>
<name>A0A1M6K1U5_9BACT</name>
<dbReference type="Gene3D" id="1.20.120.330">
    <property type="entry name" value="Nucleotidyltransferases domain 2"/>
    <property type="match status" value="1"/>
</dbReference>
<dbReference type="PANTHER" id="PTHR36565:SF1">
    <property type="entry name" value="UPF0332 PROTEIN TM_1000"/>
    <property type="match status" value="1"/>
</dbReference>
<dbReference type="RefSeq" id="WP_073170508.1">
    <property type="nucleotide sequence ID" value="NZ_FQZE01000022.1"/>
</dbReference>
<keyword evidence="4" id="KW-1185">Reference proteome</keyword>
<evidence type="ECO:0000256" key="1">
    <source>
        <dbReference type="ARBA" id="ARBA00038248"/>
    </source>
</evidence>
<evidence type="ECO:0000313" key="4">
    <source>
        <dbReference type="Proteomes" id="UP000184050"/>
    </source>
</evidence>
<gene>
    <name evidence="3" type="ORF">SAMN05444280_1226</name>
</gene>
<feature type="domain" description="HEPN" evidence="2">
    <location>
        <begin position="11"/>
        <end position="122"/>
    </location>
</feature>
<reference evidence="3 4" key="1">
    <citation type="submission" date="2016-11" db="EMBL/GenBank/DDBJ databases">
        <authorList>
            <person name="Jaros S."/>
            <person name="Januszkiewicz K."/>
            <person name="Wedrychowicz H."/>
        </authorList>
    </citation>
    <scope>NUCLEOTIDE SEQUENCE [LARGE SCALE GENOMIC DNA]</scope>
    <source>
        <strain evidence="3 4">DSM 27063</strain>
    </source>
</reference>
<dbReference type="InterPro" id="IPR007842">
    <property type="entry name" value="HEPN_dom"/>
</dbReference>